<evidence type="ECO:0000313" key="1">
    <source>
        <dbReference type="EMBL" id="SDY39376.1"/>
    </source>
</evidence>
<protein>
    <submittedName>
        <fullName evidence="1">Uncharacterized protein</fullName>
    </submittedName>
</protein>
<evidence type="ECO:0000313" key="2">
    <source>
        <dbReference type="Proteomes" id="UP000242415"/>
    </source>
</evidence>
<gene>
    <name evidence="1" type="ORF">SAMN05444365_102121</name>
</gene>
<name>A0A1H3JHI2_9ACTN</name>
<proteinExistence type="predicted"/>
<sequence length="59" mass="6683">MSEHPEAVILAGHVRGVDDMCTGCRAWWARLTPYPCWQVEWAISRHARTTTARFLGGAR</sequence>
<dbReference type="Proteomes" id="UP000242415">
    <property type="component" value="Unassembled WGS sequence"/>
</dbReference>
<dbReference type="RefSeq" id="WP_245736476.1">
    <property type="nucleotide sequence ID" value="NZ_FNPH01000002.1"/>
</dbReference>
<keyword evidence="2" id="KW-1185">Reference proteome</keyword>
<organism evidence="1 2">
    <name type="scientific">Micromonospora pattaloongensis</name>
    <dbReference type="NCBI Taxonomy" id="405436"/>
    <lineage>
        <taxon>Bacteria</taxon>
        <taxon>Bacillati</taxon>
        <taxon>Actinomycetota</taxon>
        <taxon>Actinomycetes</taxon>
        <taxon>Micromonosporales</taxon>
        <taxon>Micromonosporaceae</taxon>
        <taxon>Micromonospora</taxon>
    </lineage>
</organism>
<accession>A0A1H3JHI2</accession>
<dbReference type="STRING" id="405436.SAMN05444365_102121"/>
<dbReference type="AlphaFoldDB" id="A0A1H3JHI2"/>
<dbReference type="EMBL" id="FNPH01000002">
    <property type="protein sequence ID" value="SDY39376.1"/>
    <property type="molecule type" value="Genomic_DNA"/>
</dbReference>
<reference evidence="2" key="1">
    <citation type="submission" date="2016-10" db="EMBL/GenBank/DDBJ databases">
        <authorList>
            <person name="Varghese N."/>
            <person name="Submissions S."/>
        </authorList>
    </citation>
    <scope>NUCLEOTIDE SEQUENCE [LARGE SCALE GENOMIC DNA]</scope>
    <source>
        <strain evidence="2">DSM 45245</strain>
    </source>
</reference>